<dbReference type="SUPFAM" id="SSF46689">
    <property type="entry name" value="Homeodomain-like"/>
    <property type="match status" value="1"/>
</dbReference>
<dbReference type="AlphaFoldDB" id="A0A4Z0JHA5"/>
<dbReference type="EMBL" id="RKLY01000026">
    <property type="protein sequence ID" value="TGD22168.1"/>
    <property type="molecule type" value="Genomic_DNA"/>
</dbReference>
<evidence type="ECO:0000313" key="2">
    <source>
        <dbReference type="Proteomes" id="UP000298021"/>
    </source>
</evidence>
<dbReference type="InterPro" id="IPR009057">
    <property type="entry name" value="Homeodomain-like_sf"/>
</dbReference>
<proteinExistence type="predicted"/>
<dbReference type="OrthoDB" id="9865074at2"/>
<sequence length="76" mass="8590">MPKIFKYTENQINELKTTFEHHENARAIRRVQVVLLRAQGHSIKQVTAVTGASKAKISRLTCKYFAEGLEGLSKTC</sequence>
<dbReference type="Pfam" id="PF13384">
    <property type="entry name" value="HTH_23"/>
    <property type="match status" value="1"/>
</dbReference>
<gene>
    <name evidence="1" type="ORF">EGT49_09475</name>
</gene>
<name>A0A4Z0JHA5_9LACO</name>
<evidence type="ECO:0000313" key="1">
    <source>
        <dbReference type="EMBL" id="TGD22168.1"/>
    </source>
</evidence>
<reference evidence="1 2" key="1">
    <citation type="submission" date="2018-10" db="EMBL/GenBank/DDBJ databases">
        <title>Lactobacillus sp. R7 and Lactobacillus sp. R19 isolated from fermented mustard green product of Taiwan.</title>
        <authorList>
            <person name="Lin S.-T."/>
        </authorList>
    </citation>
    <scope>NUCLEOTIDE SEQUENCE [LARGE SCALE GENOMIC DNA]</scope>
    <source>
        <strain evidence="1 2">BCRC 81127</strain>
    </source>
</reference>
<protein>
    <submittedName>
        <fullName evidence="1">Helix-turn-helix domain-containing protein</fullName>
    </submittedName>
</protein>
<keyword evidence="2" id="KW-1185">Reference proteome</keyword>
<dbReference type="Proteomes" id="UP000298021">
    <property type="component" value="Unassembled WGS sequence"/>
</dbReference>
<organism evidence="1 2">
    <name type="scientific">Companilactobacillus suantsaicola</name>
    <dbReference type="NCBI Taxonomy" id="2487723"/>
    <lineage>
        <taxon>Bacteria</taxon>
        <taxon>Bacillati</taxon>
        <taxon>Bacillota</taxon>
        <taxon>Bacilli</taxon>
        <taxon>Lactobacillales</taxon>
        <taxon>Lactobacillaceae</taxon>
        <taxon>Companilactobacillus</taxon>
    </lineage>
</organism>
<dbReference type="RefSeq" id="WP_135373740.1">
    <property type="nucleotide sequence ID" value="NZ_RKLY01000026.1"/>
</dbReference>
<comment type="caution">
    <text evidence="1">The sequence shown here is derived from an EMBL/GenBank/DDBJ whole genome shotgun (WGS) entry which is preliminary data.</text>
</comment>
<accession>A0A4Z0JHA5</accession>